<dbReference type="InterPro" id="IPR016032">
    <property type="entry name" value="Sig_transdc_resp-reg_C-effctor"/>
</dbReference>
<dbReference type="SUPFAM" id="SSF75516">
    <property type="entry name" value="Pheromone-binding domain of LuxR-like quorum-sensing transcription factors"/>
    <property type="match status" value="1"/>
</dbReference>
<keyword evidence="3" id="KW-0804">Transcription</keyword>
<evidence type="ECO:0000313" key="6">
    <source>
        <dbReference type="Proteomes" id="UP000024329"/>
    </source>
</evidence>
<evidence type="ECO:0000313" key="5">
    <source>
        <dbReference type="EMBL" id="EZP82430.1"/>
    </source>
</evidence>
<sequence>MSFEWIESLGELIIKAGSADELREIMAKATHDLGFDRFALSLEIGCGSEFGTSVLIHDYPASWADLYIGFNLAETDPIRRAAERSLLGFKWKRVRHLIPVTDFERRTLEAGRKHGIVDGYTVPRHIPGEITGSCSFVTGPGRTLPEALLPGAELLGAIALASARNVSGWQERSEAPKITDRQRDCVLWAARGKTDWEISRILGISRATVVQHLREARDRYDADKRASLILCALFDGLISFADIFRWRERRQGRR</sequence>
<dbReference type="PROSITE" id="PS50043">
    <property type="entry name" value="HTH_LUXR_2"/>
    <property type="match status" value="1"/>
</dbReference>
<name>A0A031JZN3_9SPHN</name>
<feature type="domain" description="HTH luxR-type" evidence="4">
    <location>
        <begin position="171"/>
        <end position="236"/>
    </location>
</feature>
<dbReference type="SUPFAM" id="SSF46894">
    <property type="entry name" value="C-terminal effector domain of the bipartite response regulators"/>
    <property type="match status" value="1"/>
</dbReference>
<gene>
    <name evidence="5" type="ORF">BV97_01927</name>
</gene>
<dbReference type="eggNOG" id="COG2771">
    <property type="taxonomic scope" value="Bacteria"/>
</dbReference>
<dbReference type="Pfam" id="PF00196">
    <property type="entry name" value="GerE"/>
    <property type="match status" value="1"/>
</dbReference>
<accession>A0A031JZN3</accession>
<protein>
    <submittedName>
        <fullName evidence="5">Transcriptional regulator, LuxR family</fullName>
    </submittedName>
</protein>
<evidence type="ECO:0000259" key="4">
    <source>
        <dbReference type="PROSITE" id="PS50043"/>
    </source>
</evidence>
<dbReference type="InterPro" id="IPR036693">
    <property type="entry name" value="TF_LuxR_autoind-bd_dom_sf"/>
</dbReference>
<dbReference type="InterPro" id="IPR036388">
    <property type="entry name" value="WH-like_DNA-bd_sf"/>
</dbReference>
<dbReference type="Gene3D" id="1.10.10.10">
    <property type="entry name" value="Winged helix-like DNA-binding domain superfamily/Winged helix DNA-binding domain"/>
    <property type="match status" value="1"/>
</dbReference>
<evidence type="ECO:0000256" key="1">
    <source>
        <dbReference type="ARBA" id="ARBA00023015"/>
    </source>
</evidence>
<dbReference type="InterPro" id="IPR005143">
    <property type="entry name" value="TF_LuxR_autoind-bd_dom"/>
</dbReference>
<dbReference type="PANTHER" id="PTHR44688:SF16">
    <property type="entry name" value="DNA-BINDING TRANSCRIPTIONAL ACTIVATOR DEVR_DOSR"/>
    <property type="match status" value="1"/>
</dbReference>
<keyword evidence="2" id="KW-0238">DNA-binding</keyword>
<evidence type="ECO:0000256" key="3">
    <source>
        <dbReference type="ARBA" id="ARBA00023163"/>
    </source>
</evidence>
<organism evidence="5 6">
    <name type="scientific">Novosphingobium resinovorum</name>
    <dbReference type="NCBI Taxonomy" id="158500"/>
    <lineage>
        <taxon>Bacteria</taxon>
        <taxon>Pseudomonadati</taxon>
        <taxon>Pseudomonadota</taxon>
        <taxon>Alphaproteobacteria</taxon>
        <taxon>Sphingomonadales</taxon>
        <taxon>Sphingomonadaceae</taxon>
        <taxon>Novosphingobium</taxon>
    </lineage>
</organism>
<dbReference type="CDD" id="cd06170">
    <property type="entry name" value="LuxR_C_like"/>
    <property type="match status" value="1"/>
</dbReference>
<dbReference type="GO" id="GO:0003677">
    <property type="term" value="F:DNA binding"/>
    <property type="evidence" value="ECO:0007669"/>
    <property type="project" value="UniProtKB-KW"/>
</dbReference>
<dbReference type="Proteomes" id="UP000024329">
    <property type="component" value="Unassembled WGS sequence"/>
</dbReference>
<dbReference type="InterPro" id="IPR000792">
    <property type="entry name" value="Tscrpt_reg_LuxR_C"/>
</dbReference>
<dbReference type="EMBL" id="JFYZ01000008">
    <property type="protein sequence ID" value="EZP82430.1"/>
    <property type="molecule type" value="Genomic_DNA"/>
</dbReference>
<dbReference type="RefSeq" id="WP_036525426.1">
    <property type="nucleotide sequence ID" value="NZ_JFYZ01000008.1"/>
</dbReference>
<evidence type="ECO:0000256" key="2">
    <source>
        <dbReference type="ARBA" id="ARBA00023125"/>
    </source>
</evidence>
<dbReference type="GO" id="GO:0006355">
    <property type="term" value="P:regulation of DNA-templated transcription"/>
    <property type="evidence" value="ECO:0007669"/>
    <property type="project" value="InterPro"/>
</dbReference>
<comment type="caution">
    <text evidence="5">The sequence shown here is derived from an EMBL/GenBank/DDBJ whole genome shotgun (WGS) entry which is preliminary data.</text>
</comment>
<keyword evidence="1" id="KW-0805">Transcription regulation</keyword>
<dbReference type="AlphaFoldDB" id="A0A031JZN3"/>
<dbReference type="Gene3D" id="3.30.450.80">
    <property type="entry name" value="Transcription factor LuxR-like, autoinducer-binding domain"/>
    <property type="match status" value="1"/>
</dbReference>
<dbReference type="PATRIC" id="fig|158500.4.peg.1967"/>
<proteinExistence type="predicted"/>
<reference evidence="5 6" key="1">
    <citation type="submission" date="2014-03" db="EMBL/GenBank/DDBJ databases">
        <title>Whole genome sequence of Novosphingobium resinovorum KF1.</title>
        <authorList>
            <person name="Gan H.M."/>
            <person name="Gan H.Y."/>
            <person name="Chew T.H."/>
            <person name="Savka M.A."/>
        </authorList>
    </citation>
    <scope>NUCLEOTIDE SEQUENCE [LARGE SCALE GENOMIC DNA]</scope>
    <source>
        <strain evidence="5 6">KF1</strain>
    </source>
</reference>
<dbReference type="Pfam" id="PF03472">
    <property type="entry name" value="Autoind_bind"/>
    <property type="match status" value="1"/>
</dbReference>
<dbReference type="SMART" id="SM00421">
    <property type="entry name" value="HTH_LUXR"/>
    <property type="match status" value="1"/>
</dbReference>
<dbReference type="PANTHER" id="PTHR44688">
    <property type="entry name" value="DNA-BINDING TRANSCRIPTIONAL ACTIVATOR DEVR_DOSR"/>
    <property type="match status" value="1"/>
</dbReference>